<dbReference type="Gene3D" id="1.25.10.10">
    <property type="entry name" value="Leucine-rich Repeat Variant"/>
    <property type="match status" value="1"/>
</dbReference>
<name>A0A2D2AZ64_9CAUL</name>
<evidence type="ECO:0000313" key="2">
    <source>
        <dbReference type="Proteomes" id="UP000228945"/>
    </source>
</evidence>
<sequence length="125" mass="13442">MLELSILQLVDALSRQGLSAAERQQLFEALGRDGGHEATSVLIRRAVAGDAASRVAAIKVLGRMRHPGARDAVREALSDPEGAVRIAAAEALSREAPRRQPIPDDRLRANVIAFPGADGRRMSER</sequence>
<accession>A0A2D2AZ64</accession>
<gene>
    <name evidence="1" type="ORF">CSW64_13210</name>
</gene>
<dbReference type="InterPro" id="IPR016024">
    <property type="entry name" value="ARM-type_fold"/>
</dbReference>
<protein>
    <recommendedName>
        <fullName evidence="3">HEAT repeat domain-containing protein</fullName>
    </recommendedName>
</protein>
<evidence type="ECO:0008006" key="3">
    <source>
        <dbReference type="Google" id="ProtNLM"/>
    </source>
</evidence>
<evidence type="ECO:0000313" key="1">
    <source>
        <dbReference type="EMBL" id="ATQ43308.1"/>
    </source>
</evidence>
<dbReference type="Pfam" id="PF13646">
    <property type="entry name" value="HEAT_2"/>
    <property type="match status" value="1"/>
</dbReference>
<proteinExistence type="predicted"/>
<organism evidence="1 2">
    <name type="scientific">Caulobacter mirabilis</name>
    <dbReference type="NCBI Taxonomy" id="69666"/>
    <lineage>
        <taxon>Bacteria</taxon>
        <taxon>Pseudomonadati</taxon>
        <taxon>Pseudomonadota</taxon>
        <taxon>Alphaproteobacteria</taxon>
        <taxon>Caulobacterales</taxon>
        <taxon>Caulobacteraceae</taxon>
        <taxon>Caulobacter</taxon>
    </lineage>
</organism>
<dbReference type="Proteomes" id="UP000228945">
    <property type="component" value="Chromosome"/>
</dbReference>
<reference evidence="1 2" key="1">
    <citation type="submission" date="2017-10" db="EMBL/GenBank/DDBJ databases">
        <title>Genome sequence of Caulobacter mirabilis FWC38.</title>
        <authorList>
            <person name="Fiebig A."/>
            <person name="Crosson S."/>
        </authorList>
    </citation>
    <scope>NUCLEOTIDE SEQUENCE [LARGE SCALE GENOMIC DNA]</scope>
    <source>
        <strain evidence="1 2">FWC 38</strain>
    </source>
</reference>
<dbReference type="EMBL" id="CP024201">
    <property type="protein sequence ID" value="ATQ43308.1"/>
    <property type="molecule type" value="Genomic_DNA"/>
</dbReference>
<dbReference type="RefSeq" id="WP_099622559.1">
    <property type="nucleotide sequence ID" value="NZ_CP024201.1"/>
</dbReference>
<dbReference type="SUPFAM" id="SSF48371">
    <property type="entry name" value="ARM repeat"/>
    <property type="match status" value="1"/>
</dbReference>
<dbReference type="AlphaFoldDB" id="A0A2D2AZ64"/>
<dbReference type="InterPro" id="IPR011989">
    <property type="entry name" value="ARM-like"/>
</dbReference>
<dbReference type="KEGG" id="cmb:CSW64_13210"/>
<keyword evidence="2" id="KW-1185">Reference proteome</keyword>